<name>A0A7D4BB81_9EURY</name>
<dbReference type="GeneID" id="55594338"/>
<accession>A0A7D4BB81</accession>
<dbReference type="KEGG" id="hsai:HPS36_05010"/>
<dbReference type="EMBL" id="CP053941">
    <property type="protein sequence ID" value="QKG92231.1"/>
    <property type="molecule type" value="Genomic_DNA"/>
</dbReference>
<reference evidence="1 2" key="1">
    <citation type="submission" date="2020-05" db="EMBL/GenBank/DDBJ databases">
        <title>Halorubrum RHB-C sp.nov., an extremely halophilic archaeon isolated from solar salt farm.</title>
        <authorList>
            <person name="Ho H."/>
            <person name="Danganan R.E."/>
            <person name="Dedeles G.R."/>
            <person name="Kim S.-G."/>
        </authorList>
    </citation>
    <scope>NUCLEOTIDE SEQUENCE [LARGE SCALE GENOMIC DNA]</scope>
    <source>
        <strain evidence="1 2">RHB-C</strain>
    </source>
</reference>
<proteinExistence type="predicted"/>
<keyword evidence="2" id="KW-1185">Reference proteome</keyword>
<sequence>MSIDIDPLREADGITVTDHIENTQFDVYTDRPVEPRRRPESDHYFPVDASVAVETGAIEIPRVAVVETRAGDGTLLTHGDCYTMPDGTYHVGINPAPTKLYLTFDAGFSVSTTDRTTRIDLDAPGTVGLGFRSLHQTPAGTITAPTDPESLMDAVSLLGSALQTTSPERSFPTLRGHPPLIEPGDEFRVPERVEPVDSGVRIVVPPEYRYLYPVVSLAYYFAADVVPGDDPRIEGDGWTYPLEPGFEARTAQVLRQSFHMDCLARTEGFYPVDLHERETTGLDLDWGRLYDLPLAERLGEYLDVPFEAVEPELPQWTLTTDVRPDPENVEMLPFVAGELSIVRSPETVTPVEDDGGVGVGFLGGADRSSARATRREAPAGGIGLGDDEFVRGGASAAATRGADASAERGAVAAQTDFVRPEPVDTVEHAWVGDGVPLDANKATLDAYHRRLEAGQVEQSRISVLVVCNDEQMREEGNVADLYGLRDMVQFDIEVRHDLTRAEMRETLESDVDFLHYIGHVDDRGMQCADSYLDLTDEDLEIGVSAFLLNACQSYQQGEALVHRGSRGGIVTLSDVANSPATTLGRIIARLMNSGFNLRTALHVAKRELITGHQYIVVGDGGTTVCQSRSGVALVINLRNENKSGWDVNVGTFPNGPYGVGTMTTLNLNQDGSNHIVPSTINITSIDDEEVASFLDLENTPIFYNGELTWNDKIETIKDRD</sequence>
<dbReference type="RefSeq" id="WP_173228855.1">
    <property type="nucleotide sequence ID" value="NZ_CP053941.1"/>
</dbReference>
<evidence type="ECO:0000313" key="1">
    <source>
        <dbReference type="EMBL" id="QKG92231.1"/>
    </source>
</evidence>
<dbReference type="Proteomes" id="UP000505020">
    <property type="component" value="Chromosome"/>
</dbReference>
<gene>
    <name evidence="1" type="ORF">HPS36_05010</name>
</gene>
<protein>
    <submittedName>
        <fullName evidence="1">Caspase family protein</fullName>
    </submittedName>
</protein>
<dbReference type="AlphaFoldDB" id="A0A7D4BB81"/>
<organism evidence="1 2">
    <name type="scientific">Halorubrum salinarum</name>
    <dbReference type="NCBI Taxonomy" id="2739057"/>
    <lineage>
        <taxon>Archaea</taxon>
        <taxon>Methanobacteriati</taxon>
        <taxon>Methanobacteriota</taxon>
        <taxon>Stenosarchaea group</taxon>
        <taxon>Halobacteria</taxon>
        <taxon>Halobacteriales</taxon>
        <taxon>Haloferacaceae</taxon>
        <taxon>Halorubrum</taxon>
    </lineage>
</organism>
<evidence type="ECO:0000313" key="2">
    <source>
        <dbReference type="Proteomes" id="UP000505020"/>
    </source>
</evidence>